<gene>
    <name evidence="3" type="ORF">GCM10010976_22460</name>
</gene>
<dbReference type="EMBL" id="BMFQ01000003">
    <property type="protein sequence ID" value="GGG50801.1"/>
    <property type="molecule type" value="Genomic_DNA"/>
</dbReference>
<name>A0A917GM42_9FLAO</name>
<evidence type="ECO:0008006" key="5">
    <source>
        <dbReference type="Google" id="ProtNLM"/>
    </source>
</evidence>
<proteinExistence type="predicted"/>
<feature type="region of interest" description="Disordered" evidence="1">
    <location>
        <begin position="183"/>
        <end position="240"/>
    </location>
</feature>
<evidence type="ECO:0000256" key="1">
    <source>
        <dbReference type="SAM" id="MobiDB-lite"/>
    </source>
</evidence>
<dbReference type="Proteomes" id="UP000625976">
    <property type="component" value="Unassembled WGS sequence"/>
</dbReference>
<sequence length="247" mass="27002">MKYLILVLLTLSSLSSFASNKSSFPADTTQISNENVLYKVSQDNNYVYLNISTTDRNTAMSIIKNGLTIYYDIKGKTKKDVYVKYPYGNEPRQSRQGSQENIDINAIDLNSMIEKLPAEAEYGSFEEKQAFNKDLNTLDIAIANHYTASSQLFEFSIKTPKAKIASQENSDFSKLSIGVVANKMEGSGNKERGQGQSQGMRSGGGRGGNGSGGGRSGGGRGGSRGQNEQQSSPTTERVTVDFWFDAY</sequence>
<feature type="compositionally biased region" description="Gly residues" evidence="1">
    <location>
        <begin position="201"/>
        <end position="224"/>
    </location>
</feature>
<comment type="caution">
    <text evidence="3">The sequence shown here is derived from an EMBL/GenBank/DDBJ whole genome shotgun (WGS) entry which is preliminary data.</text>
</comment>
<feature type="signal peptide" evidence="2">
    <location>
        <begin position="1"/>
        <end position="18"/>
    </location>
</feature>
<protein>
    <recommendedName>
        <fullName evidence="5">DUF4384 domain-containing protein</fullName>
    </recommendedName>
</protein>
<keyword evidence="4" id="KW-1185">Reference proteome</keyword>
<evidence type="ECO:0000313" key="4">
    <source>
        <dbReference type="Proteomes" id="UP000625976"/>
    </source>
</evidence>
<dbReference type="AlphaFoldDB" id="A0A917GM42"/>
<evidence type="ECO:0000256" key="2">
    <source>
        <dbReference type="SAM" id="SignalP"/>
    </source>
</evidence>
<keyword evidence="2" id="KW-0732">Signal</keyword>
<evidence type="ECO:0000313" key="3">
    <source>
        <dbReference type="EMBL" id="GGG50801.1"/>
    </source>
</evidence>
<reference evidence="3" key="1">
    <citation type="journal article" date="2014" name="Int. J. Syst. Evol. Microbiol.">
        <title>Complete genome sequence of Corynebacterium casei LMG S-19264T (=DSM 44701T), isolated from a smear-ripened cheese.</title>
        <authorList>
            <consortium name="US DOE Joint Genome Institute (JGI-PGF)"/>
            <person name="Walter F."/>
            <person name="Albersmeier A."/>
            <person name="Kalinowski J."/>
            <person name="Ruckert C."/>
        </authorList>
    </citation>
    <scope>NUCLEOTIDE SEQUENCE</scope>
    <source>
        <strain evidence="3">CGMCC 1.12751</strain>
    </source>
</reference>
<feature type="chain" id="PRO_5036987704" description="DUF4384 domain-containing protein" evidence="2">
    <location>
        <begin position="19"/>
        <end position="247"/>
    </location>
</feature>
<accession>A0A917GM42</accession>
<organism evidence="3 4">
    <name type="scientific">Bizionia arctica</name>
    <dbReference type="NCBI Taxonomy" id="1495645"/>
    <lineage>
        <taxon>Bacteria</taxon>
        <taxon>Pseudomonadati</taxon>
        <taxon>Bacteroidota</taxon>
        <taxon>Flavobacteriia</taxon>
        <taxon>Flavobacteriales</taxon>
        <taxon>Flavobacteriaceae</taxon>
        <taxon>Bizionia</taxon>
    </lineage>
</organism>
<dbReference type="RefSeq" id="WP_188464912.1">
    <property type="nucleotide sequence ID" value="NZ_BMFQ01000003.1"/>
</dbReference>
<reference evidence="3" key="2">
    <citation type="submission" date="2020-09" db="EMBL/GenBank/DDBJ databases">
        <authorList>
            <person name="Sun Q."/>
            <person name="Zhou Y."/>
        </authorList>
    </citation>
    <scope>NUCLEOTIDE SEQUENCE</scope>
    <source>
        <strain evidence="3">CGMCC 1.12751</strain>
    </source>
</reference>